<gene>
    <name evidence="8" type="primary">ACSF3</name>
</gene>
<dbReference type="GO" id="GO:0031956">
    <property type="term" value="F:medium-chain fatty acid-CoA ligase activity"/>
    <property type="evidence" value="ECO:0007669"/>
    <property type="project" value="TreeGrafter"/>
</dbReference>
<dbReference type="GeneID" id="112857522"/>
<dbReference type="InterPro" id="IPR025110">
    <property type="entry name" value="AMP-bd_C"/>
</dbReference>
<comment type="similarity">
    <text evidence="1">Belongs to the ATP-dependent AMP-binding enzyme family.</text>
</comment>
<keyword evidence="2" id="KW-0436">Ligase</keyword>
<proteinExistence type="inferred from homology"/>
<keyword evidence="3" id="KW-0443">Lipid metabolism</keyword>
<dbReference type="Proteomes" id="UP000515131">
    <property type="component" value="Unplaced"/>
</dbReference>
<dbReference type="GO" id="GO:0006631">
    <property type="term" value="P:fatty acid metabolic process"/>
    <property type="evidence" value="ECO:0007669"/>
    <property type="project" value="TreeGrafter"/>
</dbReference>
<protein>
    <submittedName>
        <fullName evidence="8">Acyl-CoA synthetase family member 3, mitochondrial</fullName>
    </submittedName>
</protein>
<dbReference type="InterPro" id="IPR020845">
    <property type="entry name" value="AMP-binding_CS"/>
</dbReference>
<feature type="compositionally biased region" description="Pro residues" evidence="4">
    <location>
        <begin position="626"/>
        <end position="637"/>
    </location>
</feature>
<dbReference type="SUPFAM" id="SSF56801">
    <property type="entry name" value="Acetyl-CoA synthetase-like"/>
    <property type="match status" value="2"/>
</dbReference>
<dbReference type="Pfam" id="PF13193">
    <property type="entry name" value="AMP-binding_C"/>
    <property type="match status" value="1"/>
</dbReference>
<dbReference type="PANTHER" id="PTHR43201:SF8">
    <property type="entry name" value="ACYL-COA SYNTHETASE FAMILY MEMBER 3"/>
    <property type="match status" value="1"/>
</dbReference>
<dbReference type="InterPro" id="IPR000873">
    <property type="entry name" value="AMP-dep_synth/lig_dom"/>
</dbReference>
<dbReference type="InterPro" id="IPR042099">
    <property type="entry name" value="ANL_N_sf"/>
</dbReference>
<feature type="compositionally biased region" description="Basic and acidic residues" evidence="4">
    <location>
        <begin position="420"/>
        <end position="439"/>
    </location>
</feature>
<keyword evidence="7" id="KW-1185">Reference proteome</keyword>
<dbReference type="KEGG" id="pcoo:112857522"/>
<evidence type="ECO:0000259" key="6">
    <source>
        <dbReference type="Pfam" id="PF13193"/>
    </source>
</evidence>
<sequence length="779" mass="85103">MSLRRLLCAAASRRPAPVRCRRGSPLHTAPAACSDRSAPVFSRALAFGDRIALVDQHGRHTYKDLYHHSLRLSRELCRLLGCAGGDLQEERVSFMCSNDVSYVVAQWASWMSGGVAVPLYRKHPQAELEYVIRDSRSAVVLAGREYVELLGPVVGRLGVPLLPLPPTVYGAAAEAPGEWRVPEQNWRDRGAMIIYTSGTTGRPKGVLSTHHNIRAMVTGLVHKWAWTKDDVILHSLPLHHVHGVVNKLLCPLWVGATCVMLPEFSAELVWEKLLSSEAPRINVFMAVPTIYAKLMDYYDKHFTQPHVQDFVRAVCEEKIRHSPASFGWRSSSKQWPVRTAEFRSAPERTCVHVDATPREGTQKAMSCSVGTPLPGVEVRIVSENPKKEGYPYVLHAEGNEKETKGSGECKHTCTHRVRESSSSLWERRGPETQAKREPLTRGCLGRGSDPLGGTALERTPVYPNARQGPSVALLLSRRIVGPRMLASVILPSAAQERTAGGSGMGDHEVGVGEQENFLLPETPCDCAQPRRPHRRKAAAAGLAAPGPGWDQDPAVGWPRQLGLAASVVTGLRRGSKRPSWVERAPATVPLSPGLYGRVVSISPSGTLLSKWGPQAEVTAVGTRALPPCPETPHPPPSHGVTTWRGGGGDTAVFKDGRYWIRGRTSVDVIKSGGYKISALEVERLLLAHPSITDVAVIGVPDMTWGQRVTAVVTLQEGHSLSHRELKEWARLLGWKPQNIPDSSSCTSYTRHPRAGTHLPSALRGRPDLGTWLIPGTFLG</sequence>
<organism evidence="7 8">
    <name type="scientific">Puma concolor</name>
    <name type="common">Mountain lion</name>
    <name type="synonym">Felis concolor</name>
    <dbReference type="NCBI Taxonomy" id="9696"/>
    <lineage>
        <taxon>Eukaryota</taxon>
        <taxon>Metazoa</taxon>
        <taxon>Chordata</taxon>
        <taxon>Craniata</taxon>
        <taxon>Vertebrata</taxon>
        <taxon>Euteleostomi</taxon>
        <taxon>Mammalia</taxon>
        <taxon>Eutheria</taxon>
        <taxon>Laurasiatheria</taxon>
        <taxon>Carnivora</taxon>
        <taxon>Feliformia</taxon>
        <taxon>Felidae</taxon>
        <taxon>Felinae</taxon>
        <taxon>Puma</taxon>
    </lineage>
</organism>
<dbReference type="GO" id="GO:0005737">
    <property type="term" value="C:cytoplasm"/>
    <property type="evidence" value="ECO:0007669"/>
    <property type="project" value="UniProtKB-ARBA"/>
</dbReference>
<accession>A0A6P6HMZ3</accession>
<evidence type="ECO:0000256" key="1">
    <source>
        <dbReference type="ARBA" id="ARBA00006432"/>
    </source>
</evidence>
<evidence type="ECO:0000313" key="7">
    <source>
        <dbReference type="Proteomes" id="UP000515131"/>
    </source>
</evidence>
<feature type="region of interest" description="Disordered" evidence="4">
    <location>
        <begin position="626"/>
        <end position="645"/>
    </location>
</feature>
<feature type="domain" description="AMP-dependent synthetase/ligase" evidence="5">
    <location>
        <begin position="43"/>
        <end position="384"/>
    </location>
</feature>
<dbReference type="Gene3D" id="3.30.300.30">
    <property type="match status" value="1"/>
</dbReference>
<evidence type="ECO:0000256" key="3">
    <source>
        <dbReference type="ARBA" id="ARBA00023098"/>
    </source>
</evidence>
<dbReference type="FunFam" id="3.40.50.12780:FF:000030">
    <property type="entry name" value="Acyl-CoA synthetase family member 3"/>
    <property type="match status" value="1"/>
</dbReference>
<dbReference type="AlphaFoldDB" id="A0A6P6HMZ3"/>
<dbReference type="RefSeq" id="XP_025776648.1">
    <property type="nucleotide sequence ID" value="XM_025920863.1"/>
</dbReference>
<dbReference type="InterPro" id="IPR045851">
    <property type="entry name" value="AMP-bd_C_sf"/>
</dbReference>
<dbReference type="Pfam" id="PF00501">
    <property type="entry name" value="AMP-binding"/>
    <property type="match status" value="1"/>
</dbReference>
<dbReference type="PANTHER" id="PTHR43201">
    <property type="entry name" value="ACYL-COA SYNTHETASE"/>
    <property type="match status" value="1"/>
</dbReference>
<reference evidence="8" key="1">
    <citation type="submission" date="2025-08" db="UniProtKB">
        <authorList>
            <consortium name="RefSeq"/>
        </authorList>
    </citation>
    <scope>IDENTIFICATION</scope>
    <source>
        <tissue evidence="8">Blood</tissue>
    </source>
</reference>
<evidence type="ECO:0000256" key="2">
    <source>
        <dbReference type="ARBA" id="ARBA00022598"/>
    </source>
</evidence>
<name>A0A6P6HMZ3_PUMCO</name>
<dbReference type="PROSITE" id="PS00455">
    <property type="entry name" value="AMP_BINDING"/>
    <property type="match status" value="1"/>
</dbReference>
<feature type="domain" description="AMP-binding enzyme C-terminal" evidence="6">
    <location>
        <begin position="680"/>
        <end position="730"/>
    </location>
</feature>
<evidence type="ECO:0000313" key="8">
    <source>
        <dbReference type="RefSeq" id="XP_025776648.1"/>
    </source>
</evidence>
<evidence type="ECO:0000259" key="5">
    <source>
        <dbReference type="Pfam" id="PF00501"/>
    </source>
</evidence>
<dbReference type="CTD" id="197322"/>
<dbReference type="Gene3D" id="3.40.50.12780">
    <property type="entry name" value="N-terminal domain of ligase-like"/>
    <property type="match status" value="1"/>
</dbReference>
<feature type="region of interest" description="Disordered" evidence="4">
    <location>
        <begin position="420"/>
        <end position="462"/>
    </location>
</feature>
<evidence type="ECO:0000256" key="4">
    <source>
        <dbReference type="SAM" id="MobiDB-lite"/>
    </source>
</evidence>